<dbReference type="InParanoid" id="G4YE51"/>
<dbReference type="KEGG" id="psoj:PHYSODRAFT_473987"/>
<dbReference type="AlphaFoldDB" id="G4YE51"/>
<gene>
    <name evidence="1" type="ORF">PHYSODRAFT_473987</name>
</gene>
<organism evidence="1 2">
    <name type="scientific">Phytophthora sojae (strain P6497)</name>
    <name type="common">Soybean stem and root rot agent</name>
    <name type="synonym">Phytophthora megasperma f. sp. glycines</name>
    <dbReference type="NCBI Taxonomy" id="1094619"/>
    <lineage>
        <taxon>Eukaryota</taxon>
        <taxon>Sar</taxon>
        <taxon>Stramenopiles</taxon>
        <taxon>Oomycota</taxon>
        <taxon>Peronosporomycetes</taxon>
        <taxon>Peronosporales</taxon>
        <taxon>Peronosporaceae</taxon>
        <taxon>Phytophthora</taxon>
    </lineage>
</organism>
<protein>
    <submittedName>
        <fullName evidence="1">Uncharacterized protein</fullName>
    </submittedName>
</protein>
<dbReference type="RefSeq" id="XP_009516907.1">
    <property type="nucleotide sequence ID" value="XM_009518612.1"/>
</dbReference>
<sequence>MMLFLSQPYRKISVHKVKMFKKFKKIELQAGESKDIGSGLKRIVEDNNYVVVIKPGTWCDVYGNMTNPLCAEFTIDTSSGAGTARKS</sequence>
<evidence type="ECO:0000313" key="2">
    <source>
        <dbReference type="Proteomes" id="UP000002640"/>
    </source>
</evidence>
<keyword evidence="2" id="KW-1185">Reference proteome</keyword>
<dbReference type="GeneID" id="20654425"/>
<dbReference type="Proteomes" id="UP000002640">
    <property type="component" value="Unassembled WGS sequence"/>
</dbReference>
<accession>G4YE51</accession>
<dbReference type="EMBL" id="JH159151">
    <property type="protein sequence ID" value="EGZ29632.1"/>
    <property type="molecule type" value="Genomic_DNA"/>
</dbReference>
<reference evidence="1 2" key="1">
    <citation type="journal article" date="2006" name="Science">
        <title>Phytophthora genome sequences uncover evolutionary origins and mechanisms of pathogenesis.</title>
        <authorList>
            <person name="Tyler B.M."/>
            <person name="Tripathy S."/>
            <person name="Zhang X."/>
            <person name="Dehal P."/>
            <person name="Jiang R.H."/>
            <person name="Aerts A."/>
            <person name="Arredondo F.D."/>
            <person name="Baxter L."/>
            <person name="Bensasson D."/>
            <person name="Beynon J.L."/>
            <person name="Chapman J."/>
            <person name="Damasceno C.M."/>
            <person name="Dorrance A.E."/>
            <person name="Dou D."/>
            <person name="Dickerman A.W."/>
            <person name="Dubchak I.L."/>
            <person name="Garbelotto M."/>
            <person name="Gijzen M."/>
            <person name="Gordon S.G."/>
            <person name="Govers F."/>
            <person name="Grunwald N.J."/>
            <person name="Huang W."/>
            <person name="Ivors K.L."/>
            <person name="Jones R.W."/>
            <person name="Kamoun S."/>
            <person name="Krampis K."/>
            <person name="Lamour K.H."/>
            <person name="Lee M.K."/>
            <person name="McDonald W.H."/>
            <person name="Medina M."/>
            <person name="Meijer H.J."/>
            <person name="Nordberg E.K."/>
            <person name="Maclean D.J."/>
            <person name="Ospina-Giraldo M.D."/>
            <person name="Morris P.F."/>
            <person name="Phuntumart V."/>
            <person name="Putnam N.H."/>
            <person name="Rash S."/>
            <person name="Rose J.K."/>
            <person name="Sakihama Y."/>
            <person name="Salamov A.A."/>
            <person name="Savidor A."/>
            <person name="Scheuring C.F."/>
            <person name="Smith B.M."/>
            <person name="Sobral B.W."/>
            <person name="Terry A."/>
            <person name="Torto-Alalibo T.A."/>
            <person name="Win J."/>
            <person name="Xu Z."/>
            <person name="Zhang H."/>
            <person name="Grigoriev I.V."/>
            <person name="Rokhsar D.S."/>
            <person name="Boore J.L."/>
        </authorList>
    </citation>
    <scope>NUCLEOTIDE SEQUENCE [LARGE SCALE GENOMIC DNA]</scope>
    <source>
        <strain evidence="1 2">P6497</strain>
    </source>
</reference>
<dbReference type="SMR" id="G4YE51"/>
<proteinExistence type="predicted"/>
<evidence type="ECO:0000313" key="1">
    <source>
        <dbReference type="EMBL" id="EGZ29632.1"/>
    </source>
</evidence>
<name>G4YE51_PHYSP</name>